<evidence type="ECO:0000259" key="8">
    <source>
        <dbReference type="Pfam" id="PF03460"/>
    </source>
</evidence>
<keyword evidence="6" id="KW-0411">Iron-sulfur</keyword>
<evidence type="ECO:0000313" key="10">
    <source>
        <dbReference type="Proteomes" id="UP000590749"/>
    </source>
</evidence>
<dbReference type="GO" id="GO:0051539">
    <property type="term" value="F:4 iron, 4 sulfur cluster binding"/>
    <property type="evidence" value="ECO:0007669"/>
    <property type="project" value="UniProtKB-KW"/>
</dbReference>
<dbReference type="SUPFAM" id="SSF55124">
    <property type="entry name" value="Nitrite/Sulfite reductase N-terminal domain-like"/>
    <property type="match status" value="2"/>
</dbReference>
<dbReference type="Gene3D" id="3.90.480.10">
    <property type="entry name" value="Sulfite Reductase Hemoprotein,Domain 2"/>
    <property type="match status" value="1"/>
</dbReference>
<feature type="domain" description="Nitrite/Sulfite reductase ferredoxin-like" evidence="8">
    <location>
        <begin position="23"/>
        <end position="84"/>
    </location>
</feature>
<dbReference type="RefSeq" id="WP_183215898.1">
    <property type="nucleotide sequence ID" value="NZ_BMPW01000001.1"/>
</dbReference>
<evidence type="ECO:0000256" key="1">
    <source>
        <dbReference type="ARBA" id="ARBA00022485"/>
    </source>
</evidence>
<keyword evidence="3" id="KW-0479">Metal-binding</keyword>
<evidence type="ECO:0000256" key="3">
    <source>
        <dbReference type="ARBA" id="ARBA00022723"/>
    </source>
</evidence>
<proteinExistence type="predicted"/>
<reference evidence="9 10" key="1">
    <citation type="submission" date="2020-08" db="EMBL/GenBank/DDBJ databases">
        <title>Genomic Encyclopedia of Type Strains, Phase III (KMG-III): the genomes of soil and plant-associated and newly described type strains.</title>
        <authorList>
            <person name="Whitman W."/>
        </authorList>
    </citation>
    <scope>NUCLEOTIDE SEQUENCE [LARGE SCALE GENOMIC DNA]</scope>
    <source>
        <strain evidence="9 10">CECT 3287</strain>
    </source>
</reference>
<dbReference type="EMBL" id="JACHXF010000001">
    <property type="protein sequence ID" value="MBB3092771.1"/>
    <property type="molecule type" value="Genomic_DNA"/>
</dbReference>
<dbReference type="InterPro" id="IPR051329">
    <property type="entry name" value="NIR_SIR_4Fe-4S"/>
</dbReference>
<evidence type="ECO:0000256" key="2">
    <source>
        <dbReference type="ARBA" id="ARBA00022617"/>
    </source>
</evidence>
<dbReference type="Proteomes" id="UP000590749">
    <property type="component" value="Unassembled WGS sequence"/>
</dbReference>
<dbReference type="InterPro" id="IPR005117">
    <property type="entry name" value="NiRdtase/SiRdtase_haem-b_fer"/>
</dbReference>
<evidence type="ECO:0000256" key="4">
    <source>
        <dbReference type="ARBA" id="ARBA00023002"/>
    </source>
</evidence>
<comment type="caution">
    <text evidence="9">The sequence shown here is derived from an EMBL/GenBank/DDBJ whole genome shotgun (WGS) entry which is preliminary data.</text>
</comment>
<keyword evidence="4 9" id="KW-0560">Oxidoreductase</keyword>
<dbReference type="PANTHER" id="PTHR32439">
    <property type="entry name" value="FERREDOXIN--NITRITE REDUCTASE, CHLOROPLASTIC"/>
    <property type="match status" value="1"/>
</dbReference>
<keyword evidence="1" id="KW-0004">4Fe-4S</keyword>
<feature type="compositionally biased region" description="Polar residues" evidence="7">
    <location>
        <begin position="431"/>
        <end position="441"/>
    </location>
</feature>
<evidence type="ECO:0000256" key="7">
    <source>
        <dbReference type="SAM" id="MobiDB-lite"/>
    </source>
</evidence>
<dbReference type="Gene3D" id="3.30.413.10">
    <property type="entry name" value="Sulfite Reductase Hemoprotein, domain 1"/>
    <property type="match status" value="1"/>
</dbReference>
<organism evidence="9 10">
    <name type="scientific">Actinoplanes campanulatus</name>
    <dbReference type="NCBI Taxonomy" id="113559"/>
    <lineage>
        <taxon>Bacteria</taxon>
        <taxon>Bacillati</taxon>
        <taxon>Actinomycetota</taxon>
        <taxon>Actinomycetes</taxon>
        <taxon>Micromonosporales</taxon>
        <taxon>Micromonosporaceae</taxon>
        <taxon>Actinoplanes</taxon>
    </lineage>
</organism>
<feature type="region of interest" description="Disordered" evidence="7">
    <location>
        <begin position="402"/>
        <end position="478"/>
    </location>
</feature>
<dbReference type="Pfam" id="PF03460">
    <property type="entry name" value="NIR_SIR_ferr"/>
    <property type="match status" value="1"/>
</dbReference>
<sequence>MSPVRTSDTDACPGALRLHAAADGLLARVRLPGGLLTGARLRTLRELAEEFGDGALELTSRANLQLRGLSAIDAPALATRLRAAGLLPSQTHDNVRNIASPPLPGSTIRALIPALDRAILDDPVLAGLPGKFLFALGHVPLSPDVAAVPVPTGPTPPAPTIHAGFAGSGDRGRTSGGLFAIRFAGHDTGLRVEGDRVVPALIAAAHAFLAEREEQRGDGPAAWRLRELTDGPARVSARVAGALRLTPVALAAAVPVEATDATDLVGVVAQEDGLAAVGALVPLGRLTGVPLRVLEEADQLVVTPWRGVIVADLPPSAAPGWAGRLAAAGLAVAADSPWSGVTACAGRPGCAKSLADVRADATATARFVDGLPVHWVGCARACGSPSGPHVRVEATADGYLVARTDGDRSGPAHPPGTTNAESDRNGPTRPPGTTGSESSRSGLVGPPGMSGAEGDGSGLVGPSTAGAGSPRISGVGTAVTGLGEIVAVARRP</sequence>
<evidence type="ECO:0000256" key="6">
    <source>
        <dbReference type="ARBA" id="ARBA00023014"/>
    </source>
</evidence>
<dbReference type="InterPro" id="IPR036136">
    <property type="entry name" value="Nit/Sulf_reduc_fer-like_dom_sf"/>
</dbReference>
<dbReference type="GO" id="GO:0046872">
    <property type="term" value="F:metal ion binding"/>
    <property type="evidence" value="ECO:0007669"/>
    <property type="project" value="UniProtKB-KW"/>
</dbReference>
<keyword evidence="2" id="KW-0349">Heme</keyword>
<dbReference type="InterPro" id="IPR045854">
    <property type="entry name" value="NO2/SO3_Rdtase_4Fe4S_sf"/>
</dbReference>
<name>A0A7W5FC24_9ACTN</name>
<keyword evidence="10" id="KW-1185">Reference proteome</keyword>
<dbReference type="PANTHER" id="PTHR32439:SF9">
    <property type="entry name" value="BLR3264 PROTEIN"/>
    <property type="match status" value="1"/>
</dbReference>
<dbReference type="EC" id="1.14.13.83" evidence="9"/>
<accession>A0A7W5FC24</accession>
<dbReference type="GO" id="GO:0043818">
    <property type="term" value="F:precorrin-3B synthase activity"/>
    <property type="evidence" value="ECO:0007669"/>
    <property type="project" value="UniProtKB-EC"/>
</dbReference>
<protein>
    <submittedName>
        <fullName evidence="9">Precorrin-3B synthase</fullName>
        <ecNumber evidence="9">1.14.13.83</ecNumber>
    </submittedName>
</protein>
<dbReference type="SUPFAM" id="SSF56014">
    <property type="entry name" value="Nitrite and sulphite reductase 4Fe-4S domain-like"/>
    <property type="match status" value="1"/>
</dbReference>
<keyword evidence="5" id="KW-0408">Iron</keyword>
<dbReference type="AlphaFoldDB" id="A0A7W5FC24"/>
<evidence type="ECO:0000256" key="5">
    <source>
        <dbReference type="ARBA" id="ARBA00023004"/>
    </source>
</evidence>
<gene>
    <name evidence="9" type="ORF">FHR83_000405</name>
</gene>
<evidence type="ECO:0000313" key="9">
    <source>
        <dbReference type="EMBL" id="MBB3092771.1"/>
    </source>
</evidence>